<dbReference type="PROSITE" id="PS51128">
    <property type="entry name" value="ZF_DKSA_2"/>
    <property type="match status" value="1"/>
</dbReference>
<dbReference type="GO" id="GO:0008270">
    <property type="term" value="F:zinc ion binding"/>
    <property type="evidence" value="ECO:0007669"/>
    <property type="project" value="UniProtKB-KW"/>
</dbReference>
<dbReference type="Proteomes" id="UP000540423">
    <property type="component" value="Unassembled WGS sequence"/>
</dbReference>
<reference evidence="7 8" key="1">
    <citation type="submission" date="2020-08" db="EMBL/GenBank/DDBJ databases">
        <title>Genomic Encyclopedia of Type Strains, Phase IV (KMG-IV): sequencing the most valuable type-strain genomes for metagenomic binning, comparative biology and taxonomic classification.</title>
        <authorList>
            <person name="Goeker M."/>
        </authorList>
    </citation>
    <scope>NUCLEOTIDE SEQUENCE [LARGE SCALE GENOMIC DNA]</scope>
    <source>
        <strain evidence="7 8">DSM 40141</strain>
    </source>
</reference>
<dbReference type="PANTHER" id="PTHR33823:SF4">
    <property type="entry name" value="GENERAL STRESS PROTEIN 16O"/>
    <property type="match status" value="1"/>
</dbReference>
<sequence>MSDAEMTVFATLADLTKLVSSDRGLYVRWSRGPSPDLDAVSSRDDLTGVPLPGLSVNSLDVADWWGDRPVHVWVARRLYDYSHLPRLKGAFTRPWVLRGVETGRGPDNEPLVNEVVPLGWIDPSVIAEANEVITSLPGSWGPVCRDNSFCPPEGHRMYERTLYACEESVVPDPPGSQRLREELTEQVEVFRRRAASAEAVMAELRADCDLDAADAASTRAALADEHGRAEEARRQLARTTDALHRLDGGTFGLCVSCGTAIDPERLLAVPHTRWCVACRRDVEDRPAR</sequence>
<evidence type="ECO:0000313" key="7">
    <source>
        <dbReference type="EMBL" id="MBB6438526.1"/>
    </source>
</evidence>
<dbReference type="AlphaFoldDB" id="A0A7X0LT08"/>
<evidence type="ECO:0000259" key="6">
    <source>
        <dbReference type="Pfam" id="PF01258"/>
    </source>
</evidence>
<feature type="coiled-coil region" evidence="5">
    <location>
        <begin position="180"/>
        <end position="207"/>
    </location>
</feature>
<dbReference type="RefSeq" id="WP_373312549.1">
    <property type="nucleotide sequence ID" value="NZ_BNBN01000006.1"/>
</dbReference>
<feature type="domain" description="Zinc finger DksA/TraR C4-type" evidence="6">
    <location>
        <begin position="249"/>
        <end position="283"/>
    </location>
</feature>
<dbReference type="InterPro" id="IPR046080">
    <property type="entry name" value="DUF6098"/>
</dbReference>
<evidence type="ECO:0000313" key="8">
    <source>
        <dbReference type="Proteomes" id="UP000540423"/>
    </source>
</evidence>
<keyword evidence="8" id="KW-1185">Reference proteome</keyword>
<evidence type="ECO:0000256" key="3">
    <source>
        <dbReference type="ARBA" id="ARBA00022833"/>
    </source>
</evidence>
<name>A0A7X0LT08_9ACTN</name>
<dbReference type="Pfam" id="PF19593">
    <property type="entry name" value="DUF6098"/>
    <property type="match status" value="1"/>
</dbReference>
<keyword evidence="5" id="KW-0175">Coiled coil</keyword>
<dbReference type="PANTHER" id="PTHR33823">
    <property type="entry name" value="RNA POLYMERASE-BINDING TRANSCRIPTION FACTOR DKSA-RELATED"/>
    <property type="match status" value="1"/>
</dbReference>
<dbReference type="Gene3D" id="1.20.120.910">
    <property type="entry name" value="DksA, coiled-coil domain"/>
    <property type="match status" value="1"/>
</dbReference>
<feature type="zinc finger region" description="dksA C4-type" evidence="4">
    <location>
        <begin position="254"/>
        <end position="278"/>
    </location>
</feature>
<evidence type="ECO:0000256" key="5">
    <source>
        <dbReference type="SAM" id="Coils"/>
    </source>
</evidence>
<dbReference type="Pfam" id="PF01258">
    <property type="entry name" value="zf-dskA_traR"/>
    <property type="match status" value="1"/>
</dbReference>
<keyword evidence="1" id="KW-0479">Metal-binding</keyword>
<evidence type="ECO:0000256" key="2">
    <source>
        <dbReference type="ARBA" id="ARBA00022771"/>
    </source>
</evidence>
<dbReference type="InterPro" id="IPR000962">
    <property type="entry name" value="Znf_DskA_TraR"/>
</dbReference>
<proteinExistence type="predicted"/>
<accession>A0A7X0LT08</accession>
<comment type="caution">
    <text evidence="7">The sequence shown here is derived from an EMBL/GenBank/DDBJ whole genome shotgun (WGS) entry which is preliminary data.</text>
</comment>
<evidence type="ECO:0000256" key="4">
    <source>
        <dbReference type="PROSITE-ProRule" id="PRU00510"/>
    </source>
</evidence>
<evidence type="ECO:0000256" key="1">
    <source>
        <dbReference type="ARBA" id="ARBA00022723"/>
    </source>
</evidence>
<protein>
    <submittedName>
        <fullName evidence="7">RNA polymerase-binding transcription factor DksA</fullName>
    </submittedName>
</protein>
<dbReference type="EMBL" id="JACHEM010000014">
    <property type="protein sequence ID" value="MBB6438526.1"/>
    <property type="molecule type" value="Genomic_DNA"/>
</dbReference>
<dbReference type="SUPFAM" id="SSF57716">
    <property type="entry name" value="Glucocorticoid receptor-like (DNA-binding domain)"/>
    <property type="match status" value="1"/>
</dbReference>
<keyword evidence="3" id="KW-0862">Zinc</keyword>
<organism evidence="7 8">
    <name type="scientific">Streptomyces candidus</name>
    <dbReference type="NCBI Taxonomy" id="67283"/>
    <lineage>
        <taxon>Bacteria</taxon>
        <taxon>Bacillati</taxon>
        <taxon>Actinomycetota</taxon>
        <taxon>Actinomycetes</taxon>
        <taxon>Kitasatosporales</taxon>
        <taxon>Streptomycetaceae</taxon>
        <taxon>Streptomyces</taxon>
    </lineage>
</organism>
<gene>
    <name evidence="7" type="ORF">HNQ79_005038</name>
</gene>
<keyword evidence="2" id="KW-0863">Zinc-finger</keyword>